<evidence type="ECO:0000256" key="1">
    <source>
        <dbReference type="SAM" id="Phobius"/>
    </source>
</evidence>
<name>A0A1B2E0X2_9BACL</name>
<sequence length="243" mass="27308">MGETQPRIRWRRWLGVALVVLIMAVVAGWAQSYYSKKFFYLDDAKYFKYEDSGSGTIEYRAAFGRGNPVVVHARALERVIETGGESYLVRGTEGLEGEWEPYAVVYPAGTEYRVEPFGQDGFQVFDQAGEWVLPPAVMHVGLGKKIRDPDSLRYFPADIAAASDEAFHQPNGGVGFFLLAVALFIFNWCGFRYEAFQRFLFHISPSNLMVSDPEPSDFYFFMCKVGGVLGMVVSLGIFFAHAL</sequence>
<protein>
    <recommendedName>
        <fullName evidence="2">DUF6199 domain-containing protein</fullName>
    </recommendedName>
</protein>
<keyword evidence="1" id="KW-1133">Transmembrane helix</keyword>
<feature type="transmembrane region" description="Helical" evidence="1">
    <location>
        <begin position="12"/>
        <end position="30"/>
    </location>
</feature>
<dbReference type="KEGG" id="pib:BBD41_14245"/>
<accession>A0A1B2E0X2</accession>
<dbReference type="InterPro" id="IPR045679">
    <property type="entry name" value="DUF6199"/>
</dbReference>
<dbReference type="Pfam" id="PF19701">
    <property type="entry name" value="DUF6199"/>
    <property type="match status" value="1"/>
</dbReference>
<feature type="domain" description="DUF6199" evidence="2">
    <location>
        <begin position="181"/>
        <end position="239"/>
    </location>
</feature>
<dbReference type="RefSeq" id="WP_099477961.1">
    <property type="nucleotide sequence ID" value="NZ_CP016809.1"/>
</dbReference>
<feature type="transmembrane region" description="Helical" evidence="1">
    <location>
        <begin position="173"/>
        <end position="191"/>
    </location>
</feature>
<reference evidence="3" key="1">
    <citation type="submission" date="2016-08" db="EMBL/GenBank/DDBJ databases">
        <title>Complete Genome Seqeunce of Paenibacillus sp. nov. IHBB 9852 from high altitute lake of Indian trans-Himalayas.</title>
        <authorList>
            <person name="Kiran S."/>
            <person name="Swarnkar M.K."/>
            <person name="Rana A."/>
            <person name="Tewari R."/>
            <person name="Gulati A."/>
        </authorList>
    </citation>
    <scope>NUCLEOTIDE SEQUENCE [LARGE SCALE GENOMIC DNA]</scope>
    <source>
        <strain evidence="3">IHBB 9852</strain>
    </source>
</reference>
<feature type="transmembrane region" description="Helical" evidence="1">
    <location>
        <begin position="218"/>
        <end position="240"/>
    </location>
</feature>
<keyword evidence="1" id="KW-0472">Membrane</keyword>
<proteinExistence type="predicted"/>
<dbReference type="AlphaFoldDB" id="A0A1B2E0X2"/>
<keyword evidence="1" id="KW-0812">Transmembrane</keyword>
<dbReference type="GeneID" id="48309407"/>
<organism evidence="3">
    <name type="scientific">Paenibacillus ihbetae</name>
    <dbReference type="NCBI Taxonomy" id="1870820"/>
    <lineage>
        <taxon>Bacteria</taxon>
        <taxon>Bacillati</taxon>
        <taxon>Bacillota</taxon>
        <taxon>Bacilli</taxon>
        <taxon>Bacillales</taxon>
        <taxon>Paenibacillaceae</taxon>
        <taxon>Paenibacillus</taxon>
    </lineage>
</organism>
<evidence type="ECO:0000259" key="2">
    <source>
        <dbReference type="Pfam" id="PF19701"/>
    </source>
</evidence>
<evidence type="ECO:0000313" key="3">
    <source>
        <dbReference type="EMBL" id="ANY73640.1"/>
    </source>
</evidence>
<dbReference type="EMBL" id="CP016809">
    <property type="protein sequence ID" value="ANY73640.1"/>
    <property type="molecule type" value="Genomic_DNA"/>
</dbReference>
<gene>
    <name evidence="3" type="ORF">BBD41_14245</name>
</gene>